<evidence type="ECO:0000256" key="5">
    <source>
        <dbReference type="ARBA" id="ARBA00022801"/>
    </source>
</evidence>
<dbReference type="PANTHER" id="PTHR11731:SF200">
    <property type="entry name" value="DIPEPTIDYL PEPTIDASE 10, ISOFORM B"/>
    <property type="match status" value="1"/>
</dbReference>
<dbReference type="PANTHER" id="PTHR11731">
    <property type="entry name" value="PROTEASE FAMILY S9B,C DIPEPTIDYL-PEPTIDASE IV-RELATED"/>
    <property type="match status" value="1"/>
</dbReference>
<evidence type="ECO:0000256" key="8">
    <source>
        <dbReference type="ARBA" id="ARBA00022989"/>
    </source>
</evidence>
<keyword evidence="8 12" id="KW-1133">Transmembrane helix</keyword>
<evidence type="ECO:0000256" key="10">
    <source>
        <dbReference type="ARBA" id="ARBA00023180"/>
    </source>
</evidence>
<keyword evidence="4 12" id="KW-0812">Transmembrane</keyword>
<evidence type="ECO:0000313" key="16">
    <source>
        <dbReference type="Proteomes" id="UP001164746"/>
    </source>
</evidence>
<evidence type="ECO:0000256" key="9">
    <source>
        <dbReference type="ARBA" id="ARBA00023136"/>
    </source>
</evidence>
<evidence type="ECO:0000259" key="13">
    <source>
        <dbReference type="Pfam" id="PF00326"/>
    </source>
</evidence>
<keyword evidence="9 12" id="KW-0472">Membrane</keyword>
<evidence type="ECO:0000259" key="14">
    <source>
        <dbReference type="Pfam" id="PF00930"/>
    </source>
</evidence>
<evidence type="ECO:0000256" key="12">
    <source>
        <dbReference type="SAM" id="Phobius"/>
    </source>
</evidence>
<dbReference type="InterPro" id="IPR029058">
    <property type="entry name" value="AB_hydrolase_fold"/>
</dbReference>
<evidence type="ECO:0000256" key="3">
    <source>
        <dbReference type="ARBA" id="ARBA00022670"/>
    </source>
</evidence>
<evidence type="ECO:0000256" key="11">
    <source>
        <dbReference type="ARBA" id="ARBA00037847"/>
    </source>
</evidence>
<comment type="subcellular location">
    <subcellularLocation>
        <location evidence="11">Endomembrane system</location>
        <topology evidence="11">Single-pass membrane protein</topology>
    </subcellularLocation>
    <subcellularLocation>
        <location evidence="1">Membrane</location>
        <topology evidence="1">Single-pass type II membrane protein</topology>
    </subcellularLocation>
</comment>
<keyword evidence="2" id="KW-0031">Aminopeptidase</keyword>
<dbReference type="InterPro" id="IPR001375">
    <property type="entry name" value="Peptidase_S9_cat"/>
</dbReference>
<reference evidence="15" key="1">
    <citation type="submission" date="2022-11" db="EMBL/GenBank/DDBJ databases">
        <title>Centuries of genome instability and evolution in soft-shell clam transmissible cancer (bioRxiv).</title>
        <authorList>
            <person name="Hart S.F.M."/>
            <person name="Yonemitsu M.A."/>
            <person name="Giersch R.M."/>
            <person name="Beal B.F."/>
            <person name="Arriagada G."/>
            <person name="Davis B.W."/>
            <person name="Ostrander E.A."/>
            <person name="Goff S.P."/>
            <person name="Metzger M.J."/>
        </authorList>
    </citation>
    <scope>NUCLEOTIDE SEQUENCE</scope>
    <source>
        <strain evidence="15">MELC-2E11</strain>
        <tissue evidence="15">Siphon/mantle</tissue>
    </source>
</reference>
<feature type="transmembrane region" description="Helical" evidence="12">
    <location>
        <begin position="20"/>
        <end position="41"/>
    </location>
</feature>
<evidence type="ECO:0000256" key="6">
    <source>
        <dbReference type="ARBA" id="ARBA00022825"/>
    </source>
</evidence>
<feature type="domain" description="Dipeptidylpeptidase IV N-terminal" evidence="14">
    <location>
        <begin position="74"/>
        <end position="343"/>
    </location>
</feature>
<dbReference type="InterPro" id="IPR002469">
    <property type="entry name" value="Peptidase_S9B_N"/>
</dbReference>
<evidence type="ECO:0000256" key="1">
    <source>
        <dbReference type="ARBA" id="ARBA00004606"/>
    </source>
</evidence>
<dbReference type="Gene3D" id="2.140.10.30">
    <property type="entry name" value="Dipeptidylpeptidase IV, N-terminal domain"/>
    <property type="match status" value="1"/>
</dbReference>
<dbReference type="InterPro" id="IPR050278">
    <property type="entry name" value="Serine_Prot_S9B/DPPIV"/>
</dbReference>
<dbReference type="EMBL" id="CP111018">
    <property type="protein sequence ID" value="WAR09568.1"/>
    <property type="molecule type" value="Genomic_DNA"/>
</dbReference>
<sequence>MTKSYELVGTTEEKRNWRGIVIALLVIVTVLALIVTAIILVTPRVDESFIFRDRNGAVMHYDCEDNSTYIIVGNNTFVFVQYNDIFFSQDPVVGDLEQLTFDGFEDVETVFNGVPDWLYEAYATFDDRDVSSYDMSLYGDMVHEYVITARLPYPKAGTRNPTVILKVVNLITNITVHIPLPPELQNVDHYLYAVTWKDHSHVLATWMNRAQNLSVLYMCPIDGGSCKKFHFSMFTPDASSYFLLIPHRDGAAGSFQHIAMVDSNSDIHTKPGDGSKIFLTGGRWDVVDIVGYDDVLKIIYFTATKMGDPRKRHLYSEDCQFVDATFSPTGKFYILACKGPAVPSYHLYSIDNGLVITLEDNTELRKMLEDFSLPVQEYGAPGTQLITEEFSIGWEHYLCSTHSIIIVSVDGRGTGGRGNMWKHSVYKQLGQLEVDDTITAARYFNSLHYSYGGFLTASVIARGTEAFKCGLAVAPVTDWRYYDTAYTERYMGLPTARDNLAAYNAVNISKHASNFKSSRFMLIHGTADDNVHFQNSAQFMKALVEADCYGKKFTYEDLSSDASEKDIEEEEAE</sequence>
<keyword evidence="6" id="KW-0720">Serine protease</keyword>
<dbReference type="Proteomes" id="UP001164746">
    <property type="component" value="Chromosome 7"/>
</dbReference>
<dbReference type="SUPFAM" id="SSF53474">
    <property type="entry name" value="alpha/beta-Hydrolases"/>
    <property type="match status" value="1"/>
</dbReference>
<feature type="domain" description="Peptidase S9 prolyl oligopeptidase catalytic" evidence="13">
    <location>
        <begin position="392"/>
        <end position="547"/>
    </location>
</feature>
<accession>A0ABY7EHV5</accession>
<dbReference type="Gene3D" id="3.40.50.1820">
    <property type="entry name" value="alpha/beta hydrolase"/>
    <property type="match status" value="1"/>
</dbReference>
<keyword evidence="16" id="KW-1185">Reference proteome</keyword>
<protein>
    <submittedName>
        <fullName evidence="15">DPP4-like protein</fullName>
    </submittedName>
</protein>
<gene>
    <name evidence="15" type="ORF">MAR_034644</name>
</gene>
<keyword evidence="3" id="KW-0645">Protease</keyword>
<dbReference type="Pfam" id="PF00326">
    <property type="entry name" value="Peptidase_S9"/>
    <property type="match status" value="1"/>
</dbReference>
<proteinExistence type="predicted"/>
<keyword evidence="7" id="KW-0735">Signal-anchor</keyword>
<evidence type="ECO:0000256" key="7">
    <source>
        <dbReference type="ARBA" id="ARBA00022968"/>
    </source>
</evidence>
<evidence type="ECO:0000256" key="4">
    <source>
        <dbReference type="ARBA" id="ARBA00022692"/>
    </source>
</evidence>
<organism evidence="15 16">
    <name type="scientific">Mya arenaria</name>
    <name type="common">Soft-shell clam</name>
    <dbReference type="NCBI Taxonomy" id="6604"/>
    <lineage>
        <taxon>Eukaryota</taxon>
        <taxon>Metazoa</taxon>
        <taxon>Spiralia</taxon>
        <taxon>Lophotrochozoa</taxon>
        <taxon>Mollusca</taxon>
        <taxon>Bivalvia</taxon>
        <taxon>Autobranchia</taxon>
        <taxon>Heteroconchia</taxon>
        <taxon>Euheterodonta</taxon>
        <taxon>Imparidentia</taxon>
        <taxon>Neoheterodontei</taxon>
        <taxon>Myida</taxon>
        <taxon>Myoidea</taxon>
        <taxon>Myidae</taxon>
        <taxon>Mya</taxon>
    </lineage>
</organism>
<keyword evidence="5" id="KW-0378">Hydrolase</keyword>
<evidence type="ECO:0000313" key="15">
    <source>
        <dbReference type="EMBL" id="WAR09568.1"/>
    </source>
</evidence>
<name>A0ABY7EHV5_MYAAR</name>
<evidence type="ECO:0000256" key="2">
    <source>
        <dbReference type="ARBA" id="ARBA00022438"/>
    </source>
</evidence>
<keyword evidence="10" id="KW-0325">Glycoprotein</keyword>
<dbReference type="Pfam" id="PF00930">
    <property type="entry name" value="DPPIV_N"/>
    <property type="match status" value="1"/>
</dbReference>
<dbReference type="SUPFAM" id="SSF82171">
    <property type="entry name" value="DPP6 N-terminal domain-like"/>
    <property type="match status" value="1"/>
</dbReference>